<feature type="domain" description="C2H2-type" evidence="7">
    <location>
        <begin position="216"/>
        <end position="243"/>
    </location>
</feature>
<dbReference type="OrthoDB" id="7753962at2759"/>
<dbReference type="PROSITE" id="PS50157">
    <property type="entry name" value="ZINC_FINGER_C2H2_2"/>
    <property type="match status" value="7"/>
</dbReference>
<feature type="domain" description="C2H2-type" evidence="7">
    <location>
        <begin position="469"/>
        <end position="497"/>
    </location>
</feature>
<sequence length="507" mass="59817">MDLDWVVHKEIKQEQPAEYFLISSTPEEELSVVFDKYTDDIEFSEIALAKVKQEYIEPTEQVYEWRKDEEEEDNVNEEINGSEYEVSEEDGDSDEDWCYGKIKKKTLMKSTSKFKFSSTSIADGVISIASTEPPYTCNICSISFPLLKSLEAHLIIHKGKNIQCDICKKVFRTKDSIYSHMKLHKEKLYRCPVCLKSFALKKSFMHHQLVHEEKKFKCDICSKLFRQKGHIADHMKVHRERTRKYKCNVCEVAFYEQRTLNRHIRNVHSKLDRKMERKLFRCPNAICDKYYSSELWFKLHTCGRKRPTNAEKKMFSLCNKLFDNKVELNKHNALNHSDKPENFKCHKCNKCFNYRFYSSFVLHVAQRCSKNIMYTCDHCSQVIRSKTKLFDHFVAVHKIPCVGNSKPCPKCGKVFFSKKSLNYHLKRNHQEFKCKYCNKKTRSKSGLTLHQNRCIRGHIPVINVKMELFECHICKNSFVQETDLLEHMTDVHAVQTNGFHIKIELDS</sequence>
<dbReference type="Pfam" id="PF13912">
    <property type="entry name" value="zf-C2H2_6"/>
    <property type="match status" value="2"/>
</dbReference>
<reference evidence="8" key="1">
    <citation type="submission" date="2022-07" db="EMBL/GenBank/DDBJ databases">
        <authorList>
            <person name="Trinca V."/>
            <person name="Uliana J.V.C."/>
            <person name="Torres T.T."/>
            <person name="Ward R.J."/>
            <person name="Monesi N."/>
        </authorList>
    </citation>
    <scope>NUCLEOTIDE SEQUENCE</scope>
    <source>
        <strain evidence="8">HSMRA1968</strain>
        <tissue evidence="8">Whole embryos</tissue>
    </source>
</reference>
<dbReference type="PROSITE" id="PS00028">
    <property type="entry name" value="ZINC_FINGER_C2H2_1"/>
    <property type="match status" value="7"/>
</dbReference>
<keyword evidence="4" id="KW-0862">Zinc</keyword>
<protein>
    <submittedName>
        <fullName evidence="8">Zinc finger protein</fullName>
    </submittedName>
</protein>
<comment type="caution">
    <text evidence="8">The sequence shown here is derived from an EMBL/GenBank/DDBJ whole genome shotgun (WGS) entry which is preliminary data.</text>
</comment>
<feature type="domain" description="C2H2-type" evidence="7">
    <location>
        <begin position="162"/>
        <end position="184"/>
    </location>
</feature>
<evidence type="ECO:0000313" key="9">
    <source>
        <dbReference type="Proteomes" id="UP001151699"/>
    </source>
</evidence>
<gene>
    <name evidence="8" type="primary">ZNF197</name>
    <name evidence="8" type="ORF">Bhyg_14166</name>
</gene>
<evidence type="ECO:0000313" key="8">
    <source>
        <dbReference type="EMBL" id="KAJ6635580.1"/>
    </source>
</evidence>
<accession>A0A9Q0MR16</accession>
<dbReference type="SMART" id="SM00355">
    <property type="entry name" value="ZnF_C2H2"/>
    <property type="match status" value="10"/>
</dbReference>
<evidence type="ECO:0000256" key="1">
    <source>
        <dbReference type="ARBA" id="ARBA00022723"/>
    </source>
</evidence>
<dbReference type="PANTHER" id="PTHR24379">
    <property type="entry name" value="KRAB AND ZINC FINGER DOMAIN-CONTAINING"/>
    <property type="match status" value="1"/>
</dbReference>
<dbReference type="Gene3D" id="3.30.160.60">
    <property type="entry name" value="Classic Zinc Finger"/>
    <property type="match status" value="6"/>
</dbReference>
<keyword evidence="9" id="KW-1185">Reference proteome</keyword>
<proteinExistence type="predicted"/>
<feature type="domain" description="C2H2-type" evidence="7">
    <location>
        <begin position="189"/>
        <end position="216"/>
    </location>
</feature>
<organism evidence="8 9">
    <name type="scientific">Pseudolycoriella hygida</name>
    <dbReference type="NCBI Taxonomy" id="35572"/>
    <lineage>
        <taxon>Eukaryota</taxon>
        <taxon>Metazoa</taxon>
        <taxon>Ecdysozoa</taxon>
        <taxon>Arthropoda</taxon>
        <taxon>Hexapoda</taxon>
        <taxon>Insecta</taxon>
        <taxon>Pterygota</taxon>
        <taxon>Neoptera</taxon>
        <taxon>Endopterygota</taxon>
        <taxon>Diptera</taxon>
        <taxon>Nematocera</taxon>
        <taxon>Sciaroidea</taxon>
        <taxon>Sciaridae</taxon>
        <taxon>Pseudolycoriella</taxon>
    </lineage>
</organism>
<dbReference type="Pfam" id="PF13894">
    <property type="entry name" value="zf-C2H2_4"/>
    <property type="match status" value="1"/>
</dbReference>
<dbReference type="EMBL" id="WJQU01000004">
    <property type="protein sequence ID" value="KAJ6635580.1"/>
    <property type="molecule type" value="Genomic_DNA"/>
</dbReference>
<feature type="domain" description="C2H2-type" evidence="7">
    <location>
        <begin position="406"/>
        <end position="434"/>
    </location>
</feature>
<dbReference type="FunFam" id="3.30.160.60:FF:000100">
    <property type="entry name" value="Zinc finger 45-like"/>
    <property type="match status" value="1"/>
</dbReference>
<evidence type="ECO:0000256" key="2">
    <source>
        <dbReference type="ARBA" id="ARBA00022737"/>
    </source>
</evidence>
<dbReference type="InterPro" id="IPR013087">
    <property type="entry name" value="Znf_C2H2_type"/>
</dbReference>
<keyword evidence="2" id="KW-0677">Repeat</keyword>
<feature type="domain" description="C2H2-type" evidence="7">
    <location>
        <begin position="245"/>
        <end position="273"/>
    </location>
</feature>
<evidence type="ECO:0000259" key="7">
    <source>
        <dbReference type="PROSITE" id="PS50157"/>
    </source>
</evidence>
<dbReference type="InterPro" id="IPR036236">
    <property type="entry name" value="Znf_C2H2_sf"/>
</dbReference>
<keyword evidence="3 5" id="KW-0863">Zinc-finger</keyword>
<dbReference type="PANTHER" id="PTHR24379:SF121">
    <property type="entry name" value="C2H2-TYPE DOMAIN-CONTAINING PROTEIN"/>
    <property type="match status" value="1"/>
</dbReference>
<dbReference type="GO" id="GO:0008270">
    <property type="term" value="F:zinc ion binding"/>
    <property type="evidence" value="ECO:0007669"/>
    <property type="project" value="UniProtKB-KW"/>
</dbReference>
<dbReference type="Proteomes" id="UP001151699">
    <property type="component" value="Chromosome C"/>
</dbReference>
<dbReference type="AlphaFoldDB" id="A0A9Q0MR16"/>
<evidence type="ECO:0000256" key="5">
    <source>
        <dbReference type="PROSITE-ProRule" id="PRU00042"/>
    </source>
</evidence>
<dbReference type="Pfam" id="PF00096">
    <property type="entry name" value="zf-C2H2"/>
    <property type="match status" value="5"/>
</dbReference>
<evidence type="ECO:0000256" key="4">
    <source>
        <dbReference type="ARBA" id="ARBA00022833"/>
    </source>
</evidence>
<evidence type="ECO:0000256" key="3">
    <source>
        <dbReference type="ARBA" id="ARBA00022771"/>
    </source>
</evidence>
<name>A0A9Q0MR16_9DIPT</name>
<keyword evidence="1" id="KW-0479">Metal-binding</keyword>
<dbReference type="SUPFAM" id="SSF57667">
    <property type="entry name" value="beta-beta-alpha zinc fingers"/>
    <property type="match status" value="4"/>
</dbReference>
<evidence type="ECO:0000256" key="6">
    <source>
        <dbReference type="SAM" id="MobiDB-lite"/>
    </source>
</evidence>
<feature type="region of interest" description="Disordered" evidence="6">
    <location>
        <begin position="68"/>
        <end position="91"/>
    </location>
</feature>
<feature type="domain" description="C2H2-type" evidence="7">
    <location>
        <begin position="135"/>
        <end position="162"/>
    </location>
</feature>